<evidence type="ECO:0000256" key="1">
    <source>
        <dbReference type="SAM" id="Phobius"/>
    </source>
</evidence>
<dbReference type="AlphaFoldDB" id="A0A0S4LPC6"/>
<feature type="transmembrane region" description="Helical" evidence="1">
    <location>
        <begin position="69"/>
        <end position="86"/>
    </location>
</feature>
<feature type="transmembrane region" description="Helical" evidence="1">
    <location>
        <begin position="125"/>
        <end position="151"/>
    </location>
</feature>
<proteinExistence type="predicted"/>
<keyword evidence="1" id="KW-0812">Transmembrane</keyword>
<reference evidence="3" key="1">
    <citation type="submission" date="2015-10" db="EMBL/GenBank/DDBJ databases">
        <authorList>
            <person name="Luecker S."/>
            <person name="Luecker S."/>
        </authorList>
    </citation>
    <scope>NUCLEOTIDE SEQUENCE [LARGE SCALE GENOMIC DNA]</scope>
</reference>
<evidence type="ECO:0000313" key="3">
    <source>
        <dbReference type="Proteomes" id="UP000198736"/>
    </source>
</evidence>
<feature type="transmembrane region" description="Helical" evidence="1">
    <location>
        <begin position="34"/>
        <end position="57"/>
    </location>
</feature>
<dbReference type="Proteomes" id="UP000198736">
    <property type="component" value="Unassembled WGS sequence"/>
</dbReference>
<evidence type="ECO:0000313" key="2">
    <source>
        <dbReference type="EMBL" id="CUS38573.1"/>
    </source>
</evidence>
<dbReference type="Gene3D" id="1.10.1760.20">
    <property type="match status" value="1"/>
</dbReference>
<dbReference type="RefSeq" id="WP_090900573.1">
    <property type="nucleotide sequence ID" value="NZ_CZPZ01000032.1"/>
</dbReference>
<accession>A0A0S4LPC6</accession>
<name>A0A0S4LPC6_9BACT</name>
<sequence length="166" mass="17797">MKALIYFTVIVGLVPVQSVLLPHFSVWGVRPDLGFVAVCLIGFLAGELDGLLVGLALGWAMSLFSAQDLVSGAVIKGAVGYLAGLAGRQVVYLSPVVLVIGLLVVSCVVGLFTPLALQLSPQQDLWWAVWTVVLPQACLDAVIGGAIYWLMWSRLNIEQLMSESRM</sequence>
<gene>
    <name evidence="2" type="ORF">COMA2_50147</name>
</gene>
<feature type="transmembrane region" description="Helical" evidence="1">
    <location>
        <begin position="92"/>
        <end position="113"/>
    </location>
</feature>
<dbReference type="EMBL" id="CZPZ01000032">
    <property type="protein sequence ID" value="CUS38573.1"/>
    <property type="molecule type" value="Genomic_DNA"/>
</dbReference>
<keyword evidence="1" id="KW-1133">Transmembrane helix</keyword>
<dbReference type="OrthoDB" id="9800448at2"/>
<keyword evidence="3" id="KW-1185">Reference proteome</keyword>
<dbReference type="STRING" id="1742973.COMA2_50147"/>
<organism evidence="2 3">
    <name type="scientific">Candidatus Nitrospira nitrificans</name>
    <dbReference type="NCBI Taxonomy" id="1742973"/>
    <lineage>
        <taxon>Bacteria</taxon>
        <taxon>Pseudomonadati</taxon>
        <taxon>Nitrospirota</taxon>
        <taxon>Nitrospiria</taxon>
        <taxon>Nitrospirales</taxon>
        <taxon>Nitrospiraceae</taxon>
        <taxon>Nitrospira</taxon>
    </lineage>
</organism>
<keyword evidence="1" id="KW-0472">Membrane</keyword>
<protein>
    <submittedName>
        <fullName evidence="2">Putative Cell shape-determining protein MreD</fullName>
    </submittedName>
</protein>